<dbReference type="Proteomes" id="UP000215506">
    <property type="component" value="Unassembled WGS sequence"/>
</dbReference>
<keyword evidence="3" id="KW-1185">Reference proteome</keyword>
<feature type="signal peptide" evidence="1">
    <location>
        <begin position="1"/>
        <end position="26"/>
    </location>
</feature>
<dbReference type="AlphaFoldDB" id="A0A231HAU9"/>
<gene>
    <name evidence="2" type="ORF">B7C42_02158</name>
</gene>
<protein>
    <submittedName>
        <fullName evidence="2">Uncharacterized protein</fullName>
    </submittedName>
</protein>
<evidence type="ECO:0000256" key="1">
    <source>
        <dbReference type="SAM" id="SignalP"/>
    </source>
</evidence>
<proteinExistence type="predicted"/>
<reference evidence="2 3" key="1">
    <citation type="submission" date="2017-07" db="EMBL/GenBank/DDBJ databases">
        <title>First draft Genome Sequence of Nocardia cerradoensis isolated from human infection.</title>
        <authorList>
            <person name="Carrasco G."/>
        </authorList>
    </citation>
    <scope>NUCLEOTIDE SEQUENCE [LARGE SCALE GENOMIC DNA]</scope>
    <source>
        <strain evidence="2 3">CNM20130759</strain>
    </source>
</reference>
<evidence type="ECO:0000313" key="3">
    <source>
        <dbReference type="Proteomes" id="UP000215506"/>
    </source>
</evidence>
<organism evidence="2 3">
    <name type="scientific">Nocardia cerradoensis</name>
    <dbReference type="NCBI Taxonomy" id="85688"/>
    <lineage>
        <taxon>Bacteria</taxon>
        <taxon>Bacillati</taxon>
        <taxon>Actinomycetota</taxon>
        <taxon>Actinomycetes</taxon>
        <taxon>Mycobacteriales</taxon>
        <taxon>Nocardiaceae</taxon>
        <taxon>Nocardia</taxon>
    </lineage>
</organism>
<dbReference type="EMBL" id="NGAF01000003">
    <property type="protein sequence ID" value="OXR45866.1"/>
    <property type="molecule type" value="Genomic_DNA"/>
</dbReference>
<keyword evidence="1" id="KW-0732">Signal</keyword>
<comment type="caution">
    <text evidence="2">The sequence shown here is derived from an EMBL/GenBank/DDBJ whole genome shotgun (WGS) entry which is preliminary data.</text>
</comment>
<sequence>MRIITTGIATAALTVAAMAGAGAAAADDDPGFNPPKEIVTVDINLLGCSIGAGLGAQLVPTLSAGGFGGPVGIDAGLASRLRSAGCLPWR</sequence>
<dbReference type="RefSeq" id="WP_094025136.1">
    <property type="nucleotide sequence ID" value="NZ_NGAF01000003.1"/>
</dbReference>
<accession>A0A231HAU9</accession>
<evidence type="ECO:0000313" key="2">
    <source>
        <dbReference type="EMBL" id="OXR45866.1"/>
    </source>
</evidence>
<feature type="chain" id="PRO_5012375772" evidence="1">
    <location>
        <begin position="27"/>
        <end position="90"/>
    </location>
</feature>
<name>A0A231HAU9_9NOCA</name>